<gene>
    <name evidence="1" type="ORF">FC49_GL001299</name>
</gene>
<dbReference type="AlphaFoldDB" id="A0A0R1WDL3"/>
<evidence type="ECO:0008006" key="3">
    <source>
        <dbReference type="Google" id="ProtNLM"/>
    </source>
</evidence>
<dbReference type="PATRIC" id="fig|1423779.3.peg.1337"/>
<dbReference type="InterPro" id="IPR036388">
    <property type="entry name" value="WH-like_DNA-bd_sf"/>
</dbReference>
<dbReference type="RefSeq" id="WP_004564448.1">
    <property type="nucleotide sequence ID" value="NZ_AZGE01000034.1"/>
</dbReference>
<evidence type="ECO:0000313" key="1">
    <source>
        <dbReference type="EMBL" id="KRM14260.1"/>
    </source>
</evidence>
<comment type="caution">
    <text evidence="1">The sequence shown here is derived from an EMBL/GenBank/DDBJ whole genome shotgun (WGS) entry which is preliminary data.</text>
</comment>
<dbReference type="SUPFAM" id="SSF46955">
    <property type="entry name" value="Putative DNA-binding domain"/>
    <property type="match status" value="1"/>
</dbReference>
<dbReference type="Proteomes" id="UP000050973">
    <property type="component" value="Unassembled WGS sequence"/>
</dbReference>
<accession>A0A0R1WDL3</accession>
<proteinExistence type="predicted"/>
<dbReference type="InterPro" id="IPR009061">
    <property type="entry name" value="DNA-bd_dom_put_sf"/>
</dbReference>
<dbReference type="EMBL" id="AZGE01000034">
    <property type="protein sequence ID" value="KRM14260.1"/>
    <property type="molecule type" value="Genomic_DNA"/>
</dbReference>
<name>A0A0R1WDL3_9LACO</name>
<protein>
    <recommendedName>
        <fullName evidence="3">Helix-turn-helix domain-containing protein</fullName>
    </recommendedName>
</protein>
<evidence type="ECO:0000313" key="2">
    <source>
        <dbReference type="Proteomes" id="UP000050973"/>
    </source>
</evidence>
<dbReference type="Gene3D" id="1.10.10.10">
    <property type="entry name" value="Winged helix-like DNA-binding domain superfamily/Winged helix DNA-binding domain"/>
    <property type="match status" value="1"/>
</dbReference>
<reference evidence="1 2" key="1">
    <citation type="journal article" date="2015" name="Genome Announc.">
        <title>Expanding the biotechnology potential of lactobacilli through comparative genomics of 213 strains and associated genera.</title>
        <authorList>
            <person name="Sun Z."/>
            <person name="Harris H.M."/>
            <person name="McCann A."/>
            <person name="Guo C."/>
            <person name="Argimon S."/>
            <person name="Zhang W."/>
            <person name="Yang X."/>
            <person name="Jeffery I.B."/>
            <person name="Cooney J.C."/>
            <person name="Kagawa T.F."/>
            <person name="Liu W."/>
            <person name="Song Y."/>
            <person name="Salvetti E."/>
            <person name="Wrobel A."/>
            <person name="Rasinkangas P."/>
            <person name="Parkhill J."/>
            <person name="Rea M.C."/>
            <person name="O'Sullivan O."/>
            <person name="Ritari J."/>
            <person name="Douillard F.P."/>
            <person name="Paul Ross R."/>
            <person name="Yang R."/>
            <person name="Briner A.E."/>
            <person name="Felis G.E."/>
            <person name="de Vos W.M."/>
            <person name="Barrangou R."/>
            <person name="Klaenhammer T.R."/>
            <person name="Caufield P.W."/>
            <person name="Cui Y."/>
            <person name="Zhang H."/>
            <person name="O'Toole P.W."/>
        </authorList>
    </citation>
    <scope>NUCLEOTIDE SEQUENCE [LARGE SCALE GENOMIC DNA]</scope>
    <source>
        <strain evidence="1 2">DSM 4864</strain>
    </source>
</reference>
<organism evidence="1 2">
    <name type="scientific">Limosilactobacillus oris DSM 4864</name>
    <dbReference type="NCBI Taxonomy" id="1423779"/>
    <lineage>
        <taxon>Bacteria</taxon>
        <taxon>Bacillati</taxon>
        <taxon>Bacillota</taxon>
        <taxon>Bacilli</taxon>
        <taxon>Lactobacillales</taxon>
        <taxon>Lactobacillaceae</taxon>
        <taxon>Limosilactobacillus</taxon>
    </lineage>
</organism>
<sequence>MNSKIQIILTDDQLEELQLQTLLAVKKGIAQATDAQNKPYLKLKDFTAWTGFTAPTIRKFVANGLPVADVNGQKLYGKEEYIQWLKSREQTQEPELV</sequence>